<dbReference type="EMBL" id="CAMKVN010004544">
    <property type="protein sequence ID" value="CAI2187288.1"/>
    <property type="molecule type" value="Genomic_DNA"/>
</dbReference>
<keyword evidence="2" id="KW-1185">Reference proteome</keyword>
<proteinExistence type="predicted"/>
<comment type="caution">
    <text evidence="1">The sequence shown here is derived from an EMBL/GenBank/DDBJ whole genome shotgun (WGS) entry which is preliminary data.</text>
</comment>
<reference evidence="1" key="1">
    <citation type="submission" date="2022-08" db="EMBL/GenBank/DDBJ databases">
        <authorList>
            <person name="Kallberg Y."/>
            <person name="Tangrot J."/>
            <person name="Rosling A."/>
        </authorList>
    </citation>
    <scope>NUCLEOTIDE SEQUENCE</scope>
    <source>
        <strain evidence="1">Wild A</strain>
    </source>
</reference>
<sequence length="207" mass="24411">MNPSQIFQNDYISVIQNQREILPFVSNMQGNLHYDYAIPTHPIYLTEYLTNHQESSEIDNEDMIGLYTNNFYFESAYDFPIGEQYVQASTMEGSNTITRLFESSAKMKPFNEKRVRIKWTKKSITLLLSFLNEHKQVLKELVEKRGGSGNIKKDLWMCASIVVSDNENQYLPKQCEFKWKNIKQVCKHNPDCHYKLEVKEILECDRF</sequence>
<gene>
    <name evidence="1" type="ORF">FWILDA_LOCUS13003</name>
</gene>
<accession>A0A9W4T1R6</accession>
<name>A0A9W4T1R6_9GLOM</name>
<evidence type="ECO:0000313" key="2">
    <source>
        <dbReference type="Proteomes" id="UP001153678"/>
    </source>
</evidence>
<protein>
    <submittedName>
        <fullName evidence="1">788_t:CDS:1</fullName>
    </submittedName>
</protein>
<organism evidence="1 2">
    <name type="scientific">Funneliformis geosporum</name>
    <dbReference type="NCBI Taxonomy" id="1117311"/>
    <lineage>
        <taxon>Eukaryota</taxon>
        <taxon>Fungi</taxon>
        <taxon>Fungi incertae sedis</taxon>
        <taxon>Mucoromycota</taxon>
        <taxon>Glomeromycotina</taxon>
        <taxon>Glomeromycetes</taxon>
        <taxon>Glomerales</taxon>
        <taxon>Glomeraceae</taxon>
        <taxon>Funneliformis</taxon>
    </lineage>
</organism>
<dbReference type="OrthoDB" id="10469564at2759"/>
<dbReference type="Proteomes" id="UP001153678">
    <property type="component" value="Unassembled WGS sequence"/>
</dbReference>
<evidence type="ECO:0000313" key="1">
    <source>
        <dbReference type="EMBL" id="CAI2187288.1"/>
    </source>
</evidence>
<dbReference type="AlphaFoldDB" id="A0A9W4T1R6"/>